<evidence type="ECO:0000313" key="1">
    <source>
        <dbReference type="EMBL" id="SQJ00970.1"/>
    </source>
</evidence>
<evidence type="ECO:0000313" key="2">
    <source>
        <dbReference type="Proteomes" id="UP000249008"/>
    </source>
</evidence>
<dbReference type="Proteomes" id="UP000249008">
    <property type="component" value="Chromosome 1"/>
</dbReference>
<dbReference type="AlphaFoldDB" id="A0AAX2JC25"/>
<dbReference type="KEGG" id="ful:C4N20_12320"/>
<proteinExistence type="predicted"/>
<sequence length="180" mass="21007">MEEKKSKIKLLIEKISTISGGIYKYDSLELQNIDLGYKLNNIIKSKMREKEKIKVLKSSIELEKYKELKNYNATFRALTSVIGNFAQNLAEEELYEIKDKSVYSSNLSFYIKTKNLGIFVLTKMQEGNKSILLIDDLKDINKELKIIELNQEESQQLIDILKMKLEFQKEKDISDLIELL</sequence>
<organism evidence="1 2">
    <name type="scientific">Fusobacterium ulcerans</name>
    <dbReference type="NCBI Taxonomy" id="861"/>
    <lineage>
        <taxon>Bacteria</taxon>
        <taxon>Fusobacteriati</taxon>
        <taxon>Fusobacteriota</taxon>
        <taxon>Fusobacteriia</taxon>
        <taxon>Fusobacteriales</taxon>
        <taxon>Fusobacteriaceae</taxon>
        <taxon>Fusobacterium</taxon>
    </lineage>
</organism>
<dbReference type="GeneID" id="78455601"/>
<dbReference type="EMBL" id="LS483487">
    <property type="protein sequence ID" value="SQJ00970.1"/>
    <property type="molecule type" value="Genomic_DNA"/>
</dbReference>
<accession>A0AAX2JC25</accession>
<reference evidence="1 2" key="1">
    <citation type="submission" date="2018-06" db="EMBL/GenBank/DDBJ databases">
        <authorList>
            <consortium name="Pathogen Informatics"/>
            <person name="Doyle S."/>
        </authorList>
    </citation>
    <scope>NUCLEOTIDE SEQUENCE [LARGE SCALE GENOMIC DNA]</scope>
    <source>
        <strain evidence="1 2">NCTC12112</strain>
    </source>
</reference>
<gene>
    <name evidence="1" type="ORF">NCTC12112_01029</name>
</gene>
<dbReference type="RefSeq" id="WP_005976803.1">
    <property type="nucleotide sequence ID" value="NZ_CABKNW010000001.1"/>
</dbReference>
<name>A0AAX2JC25_9FUSO</name>
<protein>
    <submittedName>
        <fullName evidence="1">Uncharacterized protein</fullName>
    </submittedName>
</protein>